<dbReference type="Pfam" id="PF02786">
    <property type="entry name" value="CPSase_L_D2"/>
    <property type="match status" value="1"/>
</dbReference>
<dbReference type="InterPro" id="IPR016185">
    <property type="entry name" value="PreATP-grasp_dom_sf"/>
</dbReference>
<dbReference type="InterPro" id="IPR011054">
    <property type="entry name" value="Rudment_hybrid_motif"/>
</dbReference>
<dbReference type="Pfam" id="PF00289">
    <property type="entry name" value="Biotin_carb_N"/>
    <property type="match status" value="1"/>
</dbReference>
<dbReference type="PROSITE" id="PS50968">
    <property type="entry name" value="BIOTINYL_LIPOYL"/>
    <property type="match status" value="1"/>
</dbReference>
<dbReference type="CDD" id="cd06850">
    <property type="entry name" value="biotinyl_domain"/>
    <property type="match status" value="1"/>
</dbReference>
<sequence length="638" mass="67846">MNGPKHRSVGRTAGGSSQEIGVRRAGFFDNFDNESWLIGTHRPTLTLVLQKILIANRGEIAVRVIRAARELGIKTVAVYSELDRNALHVRLADEAYALGGQTAAESYLNTEAILDAIRRSGADGVHPGYGFFSENADFCRAIEAEGVAFIGPPPEAIEEMGDKVSSRRAALRGGAPIVPGTTDFVTTAEEITAFGNDFGFPIAIKAAFGGGGRGMKVVRSADEVQSAMESAQREARNFFGRDEIYVEKYLTWPRHVEVQLVGDKHGNCVWVSTRDCSAQRRHQKLIEEAPAPGLPDGMEEAMGQAAIKAAKAVGYFNAGTVEFIYQDGEFFFLEMNTRLQVEHPVTEVITGIDLVEWQIRVASGEKLPMTQEEVAAQRRGAGIEVRINAENPAGGKFLPSPGTISALRAPDGFGVRFDAGYEAGDEVSQYYDNLIGKLIVWGKDRPTAIARAVRALKELVVEGVATTIPADIAILEHPDFAAVTHSTKWVEERLDLSGIGAPVKHAAASDDAVALVERRTTVEVNGKRFDVKMWVPDTPTIAVAGGAGGGAKKPARAAGSGAVGGGTGAGDVAVPMQGTIVKILVEVGQAIEAGQAVVVLEAMKMENQINAEKTGTVKEIKVAVGAKVGAGDIVVIIA</sequence>
<feature type="domain" description="Lipoyl-binding" evidence="6">
    <location>
        <begin position="561"/>
        <end position="638"/>
    </location>
</feature>
<organism evidence="10">
    <name type="scientific">freshwater metagenome</name>
    <dbReference type="NCBI Taxonomy" id="449393"/>
    <lineage>
        <taxon>unclassified sequences</taxon>
        <taxon>metagenomes</taxon>
        <taxon>ecological metagenomes</taxon>
    </lineage>
</organism>
<dbReference type="InterPro" id="IPR011053">
    <property type="entry name" value="Single_hybrid_motif"/>
</dbReference>
<dbReference type="PROSITE" id="PS00866">
    <property type="entry name" value="CPSASE_1"/>
    <property type="match status" value="1"/>
</dbReference>
<keyword evidence="2" id="KW-0436">Ligase</keyword>
<dbReference type="Pfam" id="PF02785">
    <property type="entry name" value="Biotin_carb_C"/>
    <property type="match status" value="1"/>
</dbReference>
<dbReference type="SUPFAM" id="SSF56059">
    <property type="entry name" value="Glutathione synthetase ATP-binding domain-like"/>
    <property type="match status" value="1"/>
</dbReference>
<evidence type="ECO:0000256" key="1">
    <source>
        <dbReference type="ARBA" id="ARBA00001953"/>
    </source>
</evidence>
<evidence type="ECO:0000256" key="3">
    <source>
        <dbReference type="ARBA" id="ARBA00022741"/>
    </source>
</evidence>
<dbReference type="InterPro" id="IPR011761">
    <property type="entry name" value="ATP-grasp"/>
</dbReference>
<dbReference type="InterPro" id="IPR001882">
    <property type="entry name" value="Biotin_BS"/>
</dbReference>
<dbReference type="InterPro" id="IPR000089">
    <property type="entry name" value="Biotin_lipoyl"/>
</dbReference>
<dbReference type="PROSITE" id="PS50979">
    <property type="entry name" value="BC"/>
    <property type="match status" value="1"/>
</dbReference>
<evidence type="ECO:0000256" key="4">
    <source>
        <dbReference type="ARBA" id="ARBA00022840"/>
    </source>
</evidence>
<keyword evidence="3" id="KW-0547">Nucleotide-binding</keyword>
<name>A0A6J6V7Z5_9ZZZZ</name>
<reference evidence="10" key="1">
    <citation type="submission" date="2020-05" db="EMBL/GenBank/DDBJ databases">
        <authorList>
            <person name="Chiriac C."/>
            <person name="Salcher M."/>
            <person name="Ghai R."/>
            <person name="Kavagutti S V."/>
        </authorList>
    </citation>
    <scope>NUCLEOTIDE SEQUENCE</scope>
</reference>
<dbReference type="PANTHER" id="PTHR18866:SF33">
    <property type="entry name" value="METHYLCROTONOYL-COA CARBOXYLASE SUBUNIT ALPHA, MITOCHONDRIAL-RELATED"/>
    <property type="match status" value="1"/>
</dbReference>
<dbReference type="SUPFAM" id="SSF52440">
    <property type="entry name" value="PreATP-grasp domain"/>
    <property type="match status" value="1"/>
</dbReference>
<accession>A0A6J6V7Z5</accession>
<keyword evidence="5" id="KW-0092">Biotin</keyword>
<dbReference type="PROSITE" id="PS50975">
    <property type="entry name" value="ATP_GRASP"/>
    <property type="match status" value="1"/>
</dbReference>
<dbReference type="InterPro" id="IPR005482">
    <property type="entry name" value="Biotin_COase_C"/>
</dbReference>
<gene>
    <name evidence="9" type="ORF">UFOPK2602_01904</name>
    <name evidence="10" type="ORF">UFOPK2806_02191</name>
</gene>
<evidence type="ECO:0000259" key="8">
    <source>
        <dbReference type="PROSITE" id="PS50979"/>
    </source>
</evidence>
<dbReference type="InterPro" id="IPR050856">
    <property type="entry name" value="Biotin_carboxylase_complex"/>
</dbReference>
<evidence type="ECO:0000259" key="7">
    <source>
        <dbReference type="PROSITE" id="PS50975"/>
    </source>
</evidence>
<dbReference type="FunFam" id="3.30.1490.20:FF:000003">
    <property type="entry name" value="acetyl-CoA carboxylase isoform X1"/>
    <property type="match status" value="1"/>
</dbReference>
<dbReference type="GO" id="GO:0005524">
    <property type="term" value="F:ATP binding"/>
    <property type="evidence" value="ECO:0007669"/>
    <property type="project" value="UniProtKB-KW"/>
</dbReference>
<dbReference type="SUPFAM" id="SSF51230">
    <property type="entry name" value="Single hybrid motif"/>
    <property type="match status" value="1"/>
</dbReference>
<proteinExistence type="predicted"/>
<dbReference type="Gene3D" id="3.30.470.20">
    <property type="entry name" value="ATP-grasp fold, B domain"/>
    <property type="match status" value="1"/>
</dbReference>
<keyword evidence="4" id="KW-0067">ATP-binding</keyword>
<evidence type="ECO:0000313" key="9">
    <source>
        <dbReference type="EMBL" id="CAB4723430.1"/>
    </source>
</evidence>
<dbReference type="InterPro" id="IPR005481">
    <property type="entry name" value="BC-like_N"/>
</dbReference>
<evidence type="ECO:0000256" key="5">
    <source>
        <dbReference type="ARBA" id="ARBA00023267"/>
    </source>
</evidence>
<evidence type="ECO:0000313" key="10">
    <source>
        <dbReference type="EMBL" id="CAB4767205.1"/>
    </source>
</evidence>
<dbReference type="InterPro" id="IPR011764">
    <property type="entry name" value="Biotin_carboxylation_dom"/>
</dbReference>
<protein>
    <submittedName>
        <fullName evidence="10">Unannotated protein</fullName>
    </submittedName>
</protein>
<dbReference type="PROSITE" id="PS00867">
    <property type="entry name" value="CPSASE_2"/>
    <property type="match status" value="1"/>
</dbReference>
<dbReference type="InterPro" id="IPR005479">
    <property type="entry name" value="CPAse_ATP-bd"/>
</dbReference>
<dbReference type="Gene3D" id="2.40.50.100">
    <property type="match status" value="1"/>
</dbReference>
<feature type="domain" description="ATP-grasp" evidence="7">
    <location>
        <begin position="168"/>
        <end position="363"/>
    </location>
</feature>
<dbReference type="SMART" id="SM00878">
    <property type="entry name" value="Biotin_carb_C"/>
    <property type="match status" value="1"/>
</dbReference>
<evidence type="ECO:0000256" key="2">
    <source>
        <dbReference type="ARBA" id="ARBA00022598"/>
    </source>
</evidence>
<feature type="domain" description="Biotin carboxylation" evidence="8">
    <location>
        <begin position="48"/>
        <end position="495"/>
    </location>
</feature>
<dbReference type="NCBIfam" id="NF006367">
    <property type="entry name" value="PRK08591.1"/>
    <property type="match status" value="1"/>
</dbReference>
<dbReference type="SUPFAM" id="SSF51246">
    <property type="entry name" value="Rudiment single hybrid motif"/>
    <property type="match status" value="1"/>
</dbReference>
<comment type="cofactor">
    <cofactor evidence="1">
        <name>biotin</name>
        <dbReference type="ChEBI" id="CHEBI:57586"/>
    </cofactor>
</comment>
<dbReference type="AlphaFoldDB" id="A0A6J6V7Z5"/>
<dbReference type="GO" id="GO:0046872">
    <property type="term" value="F:metal ion binding"/>
    <property type="evidence" value="ECO:0007669"/>
    <property type="project" value="InterPro"/>
</dbReference>
<dbReference type="PANTHER" id="PTHR18866">
    <property type="entry name" value="CARBOXYLASE:PYRUVATE/ACETYL-COA/PROPIONYL-COA CARBOXYLASE"/>
    <property type="match status" value="1"/>
</dbReference>
<dbReference type="Pfam" id="PF00364">
    <property type="entry name" value="Biotin_lipoyl"/>
    <property type="match status" value="1"/>
</dbReference>
<dbReference type="FunFam" id="3.40.50.20:FF:000010">
    <property type="entry name" value="Propionyl-CoA carboxylase subunit alpha"/>
    <property type="match status" value="1"/>
</dbReference>
<dbReference type="GO" id="GO:0016874">
    <property type="term" value="F:ligase activity"/>
    <property type="evidence" value="ECO:0007669"/>
    <property type="project" value="UniProtKB-KW"/>
</dbReference>
<dbReference type="EMBL" id="CAEZXX010000162">
    <property type="protein sequence ID" value="CAB4723430.1"/>
    <property type="molecule type" value="Genomic_DNA"/>
</dbReference>
<evidence type="ECO:0000259" key="6">
    <source>
        <dbReference type="PROSITE" id="PS50968"/>
    </source>
</evidence>
<dbReference type="FunFam" id="2.40.50.100:FF:000003">
    <property type="entry name" value="Acetyl-CoA carboxylase biotin carboxyl carrier protein"/>
    <property type="match status" value="1"/>
</dbReference>
<dbReference type="PROSITE" id="PS00188">
    <property type="entry name" value="BIOTIN"/>
    <property type="match status" value="1"/>
</dbReference>
<dbReference type="EMBL" id="CAEZYY010000042">
    <property type="protein sequence ID" value="CAB4767205.1"/>
    <property type="molecule type" value="Genomic_DNA"/>
</dbReference>